<evidence type="ECO:0000256" key="14">
    <source>
        <dbReference type="ARBA" id="ARBA00023157"/>
    </source>
</evidence>
<dbReference type="InterPro" id="IPR004875">
    <property type="entry name" value="DDE_SF_endonuclease_dom"/>
</dbReference>
<dbReference type="SUPFAM" id="SSF49503">
    <property type="entry name" value="Cupredoxins"/>
    <property type="match status" value="6"/>
</dbReference>
<protein>
    <recommendedName>
        <fullName evidence="4">ferroxidase</fullName>
        <ecNumber evidence="4">1.16.3.1</ecNumber>
    </recommendedName>
</protein>
<evidence type="ECO:0000256" key="6">
    <source>
        <dbReference type="ARBA" id="ARBA00022692"/>
    </source>
</evidence>
<evidence type="ECO:0000256" key="16">
    <source>
        <dbReference type="SAM" id="Phobius"/>
    </source>
</evidence>
<dbReference type="InterPro" id="IPR002355">
    <property type="entry name" value="Cu_oxidase_Cu_BS"/>
</dbReference>
<comment type="caution">
    <text evidence="20">The sequence shown here is derived from an EMBL/GenBank/DDBJ whole genome shotgun (WGS) entry which is preliminary data.</text>
</comment>
<evidence type="ECO:0000256" key="7">
    <source>
        <dbReference type="ARBA" id="ARBA00022723"/>
    </source>
</evidence>
<dbReference type="Gene3D" id="2.60.40.420">
    <property type="entry name" value="Cupredoxins - blue copper proteins"/>
    <property type="match status" value="3"/>
</dbReference>
<keyword evidence="7" id="KW-0479">Metal-binding</keyword>
<organism evidence="20 21">
    <name type="scientific">Alligator mississippiensis</name>
    <name type="common">American alligator</name>
    <dbReference type="NCBI Taxonomy" id="8496"/>
    <lineage>
        <taxon>Eukaryota</taxon>
        <taxon>Metazoa</taxon>
        <taxon>Chordata</taxon>
        <taxon>Craniata</taxon>
        <taxon>Vertebrata</taxon>
        <taxon>Euteleostomi</taxon>
        <taxon>Archelosauria</taxon>
        <taxon>Archosauria</taxon>
        <taxon>Crocodylia</taxon>
        <taxon>Alligatoridae</taxon>
        <taxon>Alligatorinae</taxon>
        <taxon>Alligator</taxon>
    </lineage>
</organism>
<dbReference type="InterPro" id="IPR045087">
    <property type="entry name" value="Cu-oxidase_fam"/>
</dbReference>
<dbReference type="FunFam" id="2.60.40.420:FF:000009">
    <property type="entry name" value="Ceruloplasmin"/>
    <property type="match status" value="1"/>
</dbReference>
<keyword evidence="13 16" id="KW-0472">Membrane</keyword>
<comment type="subcellular location">
    <subcellularLocation>
        <location evidence="2">Membrane</location>
        <topology evidence="2">Single-pass membrane protein</topology>
    </subcellularLocation>
</comment>
<keyword evidence="15" id="KW-0325">Glycoprotein</keyword>
<keyword evidence="12" id="KW-0406">Ion transport</keyword>
<reference evidence="20 21" key="1">
    <citation type="journal article" date="2012" name="Genome Biol.">
        <title>Sequencing three crocodilian genomes to illuminate the evolution of archosaurs and amniotes.</title>
        <authorList>
            <person name="St John J.A."/>
            <person name="Braun E.L."/>
            <person name="Isberg S.R."/>
            <person name="Miles L.G."/>
            <person name="Chong A.Y."/>
            <person name="Gongora J."/>
            <person name="Dalzell P."/>
            <person name="Moran C."/>
            <person name="Bed'hom B."/>
            <person name="Abzhanov A."/>
            <person name="Burgess S.C."/>
            <person name="Cooksey A.M."/>
            <person name="Castoe T.A."/>
            <person name="Crawford N.G."/>
            <person name="Densmore L.D."/>
            <person name="Drew J.C."/>
            <person name="Edwards S.V."/>
            <person name="Faircloth B.C."/>
            <person name="Fujita M.K."/>
            <person name="Greenwold M.J."/>
            <person name="Hoffmann F.G."/>
            <person name="Howard J.M."/>
            <person name="Iguchi T."/>
            <person name="Janes D.E."/>
            <person name="Khan S.Y."/>
            <person name="Kohno S."/>
            <person name="de Koning A.J."/>
            <person name="Lance S.L."/>
            <person name="McCarthy F.M."/>
            <person name="McCormack J.E."/>
            <person name="Merchant M.E."/>
            <person name="Peterson D.G."/>
            <person name="Pollock D.D."/>
            <person name="Pourmand N."/>
            <person name="Raney B.J."/>
            <person name="Roessler K.A."/>
            <person name="Sanford J.R."/>
            <person name="Sawyer R.H."/>
            <person name="Schmidt C.J."/>
            <person name="Triplett E.W."/>
            <person name="Tuberville T.D."/>
            <person name="Venegas-Anaya M."/>
            <person name="Howard J.T."/>
            <person name="Jarvis E.D."/>
            <person name="Guillette L.J.Jr."/>
            <person name="Glenn T.C."/>
            <person name="Green R.E."/>
            <person name="Ray D.A."/>
        </authorList>
    </citation>
    <scope>NUCLEOTIDE SEQUENCE [LARGE SCALE GENOMIC DNA]</scope>
    <source>
        <strain evidence="20">KSC_2009_1</strain>
    </source>
</reference>
<dbReference type="PROSITE" id="PS00079">
    <property type="entry name" value="MULTICOPPER_OXIDASE1"/>
    <property type="match status" value="2"/>
</dbReference>
<keyword evidence="11" id="KW-0560">Oxidoreductase</keyword>
<keyword evidence="10 16" id="KW-1133">Transmembrane helix</keyword>
<evidence type="ECO:0000256" key="8">
    <source>
        <dbReference type="ARBA" id="ARBA00022729"/>
    </source>
</evidence>
<feature type="domain" description="Plastocyanin-like" evidence="19">
    <location>
        <begin position="176"/>
        <end position="285"/>
    </location>
</feature>
<dbReference type="Pfam" id="PF03184">
    <property type="entry name" value="DDE_1"/>
    <property type="match status" value="1"/>
</dbReference>
<feature type="domain" description="Plastocyanin-like" evidence="19">
    <location>
        <begin position="532"/>
        <end position="639"/>
    </location>
</feature>
<dbReference type="Proteomes" id="UP000050525">
    <property type="component" value="Unassembled WGS sequence"/>
</dbReference>
<dbReference type="GO" id="GO:0005507">
    <property type="term" value="F:copper ion binding"/>
    <property type="evidence" value="ECO:0007669"/>
    <property type="project" value="InterPro"/>
</dbReference>
<evidence type="ECO:0000313" key="20">
    <source>
        <dbReference type="EMBL" id="KYO43029.1"/>
    </source>
</evidence>
<gene>
    <name evidence="20" type="primary">HEPH</name>
    <name evidence="20" type="ORF">Y1Q_0012913</name>
</gene>
<keyword evidence="21" id="KW-1185">Reference proteome</keyword>
<dbReference type="InterPro" id="IPR011706">
    <property type="entry name" value="Cu-oxidase_C"/>
</dbReference>
<dbReference type="GO" id="GO:0006826">
    <property type="term" value="P:iron ion transport"/>
    <property type="evidence" value="ECO:0007669"/>
    <property type="project" value="TreeGrafter"/>
</dbReference>
<sequence>MRPRQQLQPHEPALHWLFKQLFPNEEIPQTLPVMLKGTHYQKSTTSLLQPMDQGVIAFFKAYYLRCTFAKAIRAIEKEGGPTLKEFWKGFNIYHAVKNIEATTRTYYIGIVEENWDYAPTGKNLITGQILTEDEQASFYVKRGAIRIGSIYKKAIYRQFTDGTYTREIPKASWLGFLGPVLKAEEEDIFIVHLKNFGSRPYSMHPHGVFYDKESEGALYPDGTGGKSKEDDFVMPGRNYTYTWRVKNNYAPTSADPTCLTWIYHSHIDTPRDISTGLIGPLLICKKGTLDDSTMQRTDASKTFALMFSAVDENLSWYLDENINTFCLEPTMVDKEDEGFIHSNKMHAINGYIFGNLPILEMCAGESVSWHLFGMGNEIDMHSTHFYGHTVTSRGHRSDVIHLFPATFITAEMIAGNVGKWLLACQVNDHLQAGMEGLYNVQTCNKNISQPSLSGRERRYFIAAEEVLWDYGPEGYDKFTGQGLNATGSNSATFFTRGEDRIGGKYWKVHYVEYADAEFTRRKNLTEVTKHLGILGPVIKAEVGDTVLVTFANKADKNYSIMAHGVSYNKLSEGVAYLDGYQKLGAHVKPGETFTYKWRVPETIGPTASDPPCLTYLYYSGTNSIRDTSSGLVGPLLVCRTNSLNHDGTQKGIDREFYLLFTIFDENVSWYLDRNIEVFTGDSSKVNKEDEDFQESNKMHAVNGYLFGNLPGLAMCNDDKVSWHLIALGTHSDMHGVHFQGNTIHLKGTTRDSLTLFPHSSWTALMQADHVGTFEVVCRTFDHFIAGMKQLYEVHSCTNMGHSRQLYATMRTFYIAAEEVEWDYASNKSWALRKQNMTGEAESYGYVFVSKGEDRIGSKYKKVVYREYTNGDFTRHKVRSAREEHLEILGPLIHAEVGETILIVFKNKASRPYSITAHGIEEVGSGERPETPVTLPGEINTYRWNVPERSGPGYSDPNCITWVYYSTVNFVKDMYSGLVGPLIICRKGILKEKGLRKHIDREFALLFLVFDENESWYLKENIEKYLHKNPDNLNYTEEFLESNVMHAINGKIYNNLLGLTMNKGENTNWYLIGMGNEIDIHTVHFHAQSFIFKTDKDHRADVYDLYPGTFQTIELVADNPGTWLLHCHVADHIHAGMETTYTINESDNQGSVEGITTMVYDLKTVKDSTTVKGHDRGGVEFLGKTLDPGEASSTLVALFFIGLTLLVTVLILLSLITCQRKRTYYRGSPLSPTACVRVAAQGSKIR</sequence>
<keyword evidence="9" id="KW-0677">Repeat</keyword>
<comment type="similarity">
    <text evidence="3">Belongs to the multicopper oxidase family.</text>
</comment>
<dbReference type="Pfam" id="PF07732">
    <property type="entry name" value="Cu-oxidase_3"/>
    <property type="match status" value="3"/>
</dbReference>
<dbReference type="AlphaFoldDB" id="A0A151P2A3"/>
<evidence type="ECO:0000256" key="13">
    <source>
        <dbReference type="ARBA" id="ARBA00023136"/>
    </source>
</evidence>
<evidence type="ECO:0000256" key="5">
    <source>
        <dbReference type="ARBA" id="ARBA00022448"/>
    </source>
</evidence>
<dbReference type="STRING" id="8496.A0A151P2A3"/>
<evidence type="ECO:0000256" key="12">
    <source>
        <dbReference type="ARBA" id="ARBA00023065"/>
    </source>
</evidence>
<evidence type="ECO:0000259" key="19">
    <source>
        <dbReference type="Pfam" id="PF07732"/>
    </source>
</evidence>
<dbReference type="GO" id="GO:0004322">
    <property type="term" value="F:ferroxidase activity"/>
    <property type="evidence" value="ECO:0007669"/>
    <property type="project" value="UniProtKB-EC"/>
</dbReference>
<feature type="domain" description="Plastocyanin-like" evidence="19">
    <location>
        <begin position="886"/>
        <end position="984"/>
    </location>
</feature>
<evidence type="ECO:0000256" key="9">
    <source>
        <dbReference type="ARBA" id="ARBA00022737"/>
    </source>
</evidence>
<dbReference type="InterPro" id="IPR008972">
    <property type="entry name" value="Cupredoxin"/>
</dbReference>
<dbReference type="InterPro" id="IPR033138">
    <property type="entry name" value="Cu_oxidase_CS"/>
</dbReference>
<evidence type="ECO:0000259" key="17">
    <source>
        <dbReference type="Pfam" id="PF03184"/>
    </source>
</evidence>
<dbReference type="GO" id="GO:0005886">
    <property type="term" value="C:plasma membrane"/>
    <property type="evidence" value="ECO:0007669"/>
    <property type="project" value="TreeGrafter"/>
</dbReference>
<evidence type="ECO:0000256" key="10">
    <source>
        <dbReference type="ARBA" id="ARBA00022989"/>
    </source>
</evidence>
<dbReference type="Pfam" id="PF07731">
    <property type="entry name" value="Cu-oxidase_2"/>
    <property type="match status" value="2"/>
</dbReference>
<evidence type="ECO:0000313" key="21">
    <source>
        <dbReference type="Proteomes" id="UP000050525"/>
    </source>
</evidence>
<evidence type="ECO:0000256" key="1">
    <source>
        <dbReference type="ARBA" id="ARBA00001935"/>
    </source>
</evidence>
<dbReference type="PROSITE" id="PS00080">
    <property type="entry name" value="MULTICOPPER_OXIDASE2"/>
    <property type="match status" value="1"/>
</dbReference>
<keyword evidence="5" id="KW-0813">Transport</keyword>
<feature type="transmembrane region" description="Helical" evidence="16">
    <location>
        <begin position="1194"/>
        <end position="1215"/>
    </location>
</feature>
<evidence type="ECO:0000256" key="11">
    <source>
        <dbReference type="ARBA" id="ARBA00023002"/>
    </source>
</evidence>
<evidence type="ECO:0000259" key="18">
    <source>
        <dbReference type="Pfam" id="PF07731"/>
    </source>
</evidence>
<name>A0A151P2A3_ALLMI</name>
<dbReference type="PANTHER" id="PTHR11709:SF233">
    <property type="entry name" value="FERROXIDASE HEPHL1"/>
    <property type="match status" value="1"/>
</dbReference>
<evidence type="ECO:0000256" key="15">
    <source>
        <dbReference type="ARBA" id="ARBA00023180"/>
    </source>
</evidence>
<dbReference type="FunFam" id="2.60.40.420:FF:000002">
    <property type="entry name" value="Hephaestin like 1"/>
    <property type="match status" value="2"/>
</dbReference>
<feature type="domain" description="Plastocyanin-like" evidence="18">
    <location>
        <begin position="1027"/>
        <end position="1143"/>
    </location>
</feature>
<dbReference type="EC" id="1.16.3.1" evidence="4"/>
<proteinExistence type="inferred from homology"/>
<dbReference type="InterPro" id="IPR011707">
    <property type="entry name" value="Cu-oxidase-like_N"/>
</dbReference>
<dbReference type="PANTHER" id="PTHR11709">
    <property type="entry name" value="MULTI-COPPER OXIDASE"/>
    <property type="match status" value="1"/>
</dbReference>
<dbReference type="eggNOG" id="KOG1263">
    <property type="taxonomic scope" value="Eukaryota"/>
</dbReference>
<evidence type="ECO:0000256" key="4">
    <source>
        <dbReference type="ARBA" id="ARBA00013107"/>
    </source>
</evidence>
<feature type="domain" description="Plastocyanin-like" evidence="18">
    <location>
        <begin position="345"/>
        <end position="440"/>
    </location>
</feature>
<keyword evidence="14" id="KW-1015">Disulfide bond</keyword>
<evidence type="ECO:0000256" key="2">
    <source>
        <dbReference type="ARBA" id="ARBA00004167"/>
    </source>
</evidence>
<keyword evidence="6 16" id="KW-0812">Transmembrane</keyword>
<keyword evidence="8" id="KW-0732">Signal</keyword>
<feature type="domain" description="DDE-1" evidence="17">
    <location>
        <begin position="43"/>
        <end position="101"/>
    </location>
</feature>
<comment type="cofactor">
    <cofactor evidence="1">
        <name>Cu cation</name>
        <dbReference type="ChEBI" id="CHEBI:23378"/>
    </cofactor>
</comment>
<dbReference type="GO" id="GO:0003676">
    <property type="term" value="F:nucleic acid binding"/>
    <property type="evidence" value="ECO:0007669"/>
    <property type="project" value="InterPro"/>
</dbReference>
<evidence type="ECO:0000256" key="3">
    <source>
        <dbReference type="ARBA" id="ARBA00010609"/>
    </source>
</evidence>
<dbReference type="EMBL" id="AKHW03001255">
    <property type="protein sequence ID" value="KYO43029.1"/>
    <property type="molecule type" value="Genomic_DNA"/>
</dbReference>
<accession>A0A151P2A3</accession>